<protein>
    <submittedName>
        <fullName evidence="1">Uncharacterized protein</fullName>
    </submittedName>
</protein>
<accession>A0ABV9H1B2</accession>
<keyword evidence="2" id="KW-1185">Reference proteome</keyword>
<sequence>MTDTLKRFFSDVETASFFNLSKAIMPGHYNQSVTFTLDQDYGDKGWPPALLAIWEGDCSPEKRSSEWIYMHPDDARSIAHVLLAYADAWQERWDRFENGEELDHGKAWNAPTNQEATVMASKELTNKA</sequence>
<dbReference type="EMBL" id="JBHSEL010000031">
    <property type="protein sequence ID" value="MFC4624194.1"/>
    <property type="molecule type" value="Genomic_DNA"/>
</dbReference>
<evidence type="ECO:0000313" key="2">
    <source>
        <dbReference type="Proteomes" id="UP001596042"/>
    </source>
</evidence>
<organism evidence="1 2">
    <name type="scientific">Daeguia caeni</name>
    <dbReference type="NCBI Taxonomy" id="439612"/>
    <lineage>
        <taxon>Bacteria</taxon>
        <taxon>Pseudomonadati</taxon>
        <taxon>Pseudomonadota</taxon>
        <taxon>Alphaproteobacteria</taxon>
        <taxon>Hyphomicrobiales</taxon>
        <taxon>Brucellaceae</taxon>
        <taxon>Daeguia</taxon>
    </lineage>
</organism>
<evidence type="ECO:0000313" key="1">
    <source>
        <dbReference type="EMBL" id="MFC4624194.1"/>
    </source>
</evidence>
<reference evidence="2" key="1">
    <citation type="journal article" date="2019" name="Int. J. Syst. Evol. Microbiol.">
        <title>The Global Catalogue of Microorganisms (GCM) 10K type strain sequencing project: providing services to taxonomists for standard genome sequencing and annotation.</title>
        <authorList>
            <consortium name="The Broad Institute Genomics Platform"/>
            <consortium name="The Broad Institute Genome Sequencing Center for Infectious Disease"/>
            <person name="Wu L."/>
            <person name="Ma J."/>
        </authorList>
    </citation>
    <scope>NUCLEOTIDE SEQUENCE [LARGE SCALE GENOMIC DNA]</scope>
    <source>
        <strain evidence="2">CGMCC 1.15731</strain>
    </source>
</reference>
<name>A0ABV9H1B2_9HYPH</name>
<dbReference type="RefSeq" id="WP_374833084.1">
    <property type="nucleotide sequence ID" value="NZ_JBHEEZ010000020.1"/>
</dbReference>
<gene>
    <name evidence="1" type="ORF">ACFO1V_02960</name>
</gene>
<proteinExistence type="predicted"/>
<dbReference type="Proteomes" id="UP001596042">
    <property type="component" value="Unassembled WGS sequence"/>
</dbReference>
<comment type="caution">
    <text evidence="1">The sequence shown here is derived from an EMBL/GenBank/DDBJ whole genome shotgun (WGS) entry which is preliminary data.</text>
</comment>